<dbReference type="Proteomes" id="UP000313645">
    <property type="component" value="Unassembled WGS sequence"/>
</dbReference>
<proteinExistence type="predicted"/>
<sequence length="94" mass="10843">MTAVLMTAVMGVAHASNSHHDNLPPGLQKKADRGESLPPGWQKKLHRGDHLPDDYYRYGEVHHIDGRYDRVRIEDKVYRVIRDTREIVDILNNS</sequence>
<dbReference type="EMBL" id="SJDL01000011">
    <property type="protein sequence ID" value="TBW56517.1"/>
    <property type="molecule type" value="Genomic_DNA"/>
</dbReference>
<accession>A0ABY1ZL93</accession>
<feature type="region of interest" description="Disordered" evidence="1">
    <location>
        <begin position="16"/>
        <end position="46"/>
    </location>
</feature>
<name>A0ABY1ZL93_9GAMM</name>
<gene>
    <name evidence="2" type="ORF">EZI54_08905</name>
</gene>
<protein>
    <recommendedName>
        <fullName evidence="4">RcnB family protein</fullName>
    </recommendedName>
</protein>
<evidence type="ECO:0008006" key="4">
    <source>
        <dbReference type="Google" id="ProtNLM"/>
    </source>
</evidence>
<evidence type="ECO:0000256" key="1">
    <source>
        <dbReference type="SAM" id="MobiDB-lite"/>
    </source>
</evidence>
<dbReference type="Gene3D" id="3.10.450.160">
    <property type="entry name" value="inner membrane protein cigr"/>
    <property type="match status" value="1"/>
</dbReference>
<evidence type="ECO:0000313" key="2">
    <source>
        <dbReference type="EMBL" id="TBW56517.1"/>
    </source>
</evidence>
<organism evidence="2 3">
    <name type="scientific">Marinobacter halodurans</name>
    <dbReference type="NCBI Taxonomy" id="2528979"/>
    <lineage>
        <taxon>Bacteria</taxon>
        <taxon>Pseudomonadati</taxon>
        <taxon>Pseudomonadota</taxon>
        <taxon>Gammaproteobacteria</taxon>
        <taxon>Pseudomonadales</taxon>
        <taxon>Marinobacteraceae</taxon>
        <taxon>Marinobacter</taxon>
    </lineage>
</organism>
<comment type="caution">
    <text evidence="2">The sequence shown here is derived from an EMBL/GenBank/DDBJ whole genome shotgun (WGS) entry which is preliminary data.</text>
</comment>
<reference evidence="2 3" key="1">
    <citation type="submission" date="2019-02" db="EMBL/GenBank/DDBJ databases">
        <title>Marinobacter halodurans sp. nov., a marine bacterium isolated from sea tidal flat.</title>
        <authorList>
            <person name="Yoo Y."/>
            <person name="Lee D.W."/>
            <person name="Kim B.S."/>
            <person name="Kim J.-J."/>
        </authorList>
    </citation>
    <scope>NUCLEOTIDE SEQUENCE [LARGE SCALE GENOMIC DNA]</scope>
    <source>
        <strain evidence="2 3">YJ-S3-2</strain>
    </source>
</reference>
<keyword evidence="3" id="KW-1185">Reference proteome</keyword>
<evidence type="ECO:0000313" key="3">
    <source>
        <dbReference type="Proteomes" id="UP000313645"/>
    </source>
</evidence>